<keyword evidence="4" id="KW-1185">Reference proteome</keyword>
<evidence type="ECO:0000313" key="4">
    <source>
        <dbReference type="Proteomes" id="UP001500466"/>
    </source>
</evidence>
<evidence type="ECO:0000313" key="3">
    <source>
        <dbReference type="EMBL" id="GAA4961159.1"/>
    </source>
</evidence>
<comment type="caution">
    <text evidence="3">The sequence shown here is derived from an EMBL/GenBank/DDBJ whole genome shotgun (WGS) entry which is preliminary data.</text>
</comment>
<feature type="region of interest" description="Disordered" evidence="1">
    <location>
        <begin position="44"/>
        <end position="111"/>
    </location>
</feature>
<organism evidence="3 4">
    <name type="scientific">Yinghuangia aomiensis</name>
    <dbReference type="NCBI Taxonomy" id="676205"/>
    <lineage>
        <taxon>Bacteria</taxon>
        <taxon>Bacillati</taxon>
        <taxon>Actinomycetota</taxon>
        <taxon>Actinomycetes</taxon>
        <taxon>Kitasatosporales</taxon>
        <taxon>Streptomycetaceae</taxon>
        <taxon>Yinghuangia</taxon>
    </lineage>
</organism>
<feature type="transmembrane region" description="Helical" evidence="2">
    <location>
        <begin position="191"/>
        <end position="210"/>
    </location>
</feature>
<proteinExistence type="predicted"/>
<name>A0ABP9H6D0_9ACTN</name>
<feature type="transmembrane region" description="Helical" evidence="2">
    <location>
        <begin position="216"/>
        <end position="235"/>
    </location>
</feature>
<feature type="transmembrane region" description="Helical" evidence="2">
    <location>
        <begin position="122"/>
        <end position="142"/>
    </location>
</feature>
<feature type="compositionally biased region" description="Basic and acidic residues" evidence="1">
    <location>
        <begin position="52"/>
        <end position="69"/>
    </location>
</feature>
<feature type="transmembrane region" description="Helical" evidence="2">
    <location>
        <begin position="162"/>
        <end position="179"/>
    </location>
</feature>
<dbReference type="Proteomes" id="UP001500466">
    <property type="component" value="Unassembled WGS sequence"/>
</dbReference>
<keyword evidence="2" id="KW-0812">Transmembrane</keyword>
<dbReference type="EMBL" id="BAABHS010000008">
    <property type="protein sequence ID" value="GAA4961159.1"/>
    <property type="molecule type" value="Genomic_DNA"/>
</dbReference>
<gene>
    <name evidence="3" type="ORF">GCM10023205_25710</name>
</gene>
<protein>
    <recommendedName>
        <fullName evidence="5">DUF2637 domain-containing protein</fullName>
    </recommendedName>
</protein>
<sequence length="256" mass="28265">MRAVSARPRVVLPSRVNERVVPLYGYDYAPFDQSIVWLPPRRETGGSAAGKTEFDGSLRTEQDRHRDTGTDPSQLPDGSHGDAHATVPLQIGSGRPRSHRRPRRRWPEGPAEPIADRRGLTWLSRTLMVVNVALVALVAVLGAVDTLEPLRQTSGHRTPSRWWPVLVYGPWAVAALSILRAGIYRRHALHSWIVVLAFAALSMALSVPYASTDARAVVAAVLPATAMTACLHQLVRQTTLTRPPLAKIPAQRRWRT</sequence>
<accession>A0ABP9H6D0</accession>
<evidence type="ECO:0000256" key="2">
    <source>
        <dbReference type="SAM" id="Phobius"/>
    </source>
</evidence>
<keyword evidence="2" id="KW-1133">Transmembrane helix</keyword>
<evidence type="ECO:0008006" key="5">
    <source>
        <dbReference type="Google" id="ProtNLM"/>
    </source>
</evidence>
<keyword evidence="2" id="KW-0472">Membrane</keyword>
<evidence type="ECO:0000256" key="1">
    <source>
        <dbReference type="SAM" id="MobiDB-lite"/>
    </source>
</evidence>
<reference evidence="4" key="1">
    <citation type="journal article" date="2019" name="Int. J. Syst. Evol. Microbiol.">
        <title>The Global Catalogue of Microorganisms (GCM) 10K type strain sequencing project: providing services to taxonomists for standard genome sequencing and annotation.</title>
        <authorList>
            <consortium name="The Broad Institute Genomics Platform"/>
            <consortium name="The Broad Institute Genome Sequencing Center for Infectious Disease"/>
            <person name="Wu L."/>
            <person name="Ma J."/>
        </authorList>
    </citation>
    <scope>NUCLEOTIDE SEQUENCE [LARGE SCALE GENOMIC DNA]</scope>
    <source>
        <strain evidence="4">JCM 17986</strain>
    </source>
</reference>